<reference evidence="1" key="2">
    <citation type="journal article" date="2022" name="Microbiol. Resour. Announc.">
        <title>Metagenome Sequencing to Explore Phylogenomics of Terrestrial Cyanobacteria.</title>
        <authorList>
            <person name="Ward R.D."/>
            <person name="Stajich J.E."/>
            <person name="Johansen J.R."/>
            <person name="Huntemann M."/>
            <person name="Clum A."/>
            <person name="Foster B."/>
            <person name="Foster B."/>
            <person name="Roux S."/>
            <person name="Palaniappan K."/>
            <person name="Varghese N."/>
            <person name="Mukherjee S."/>
            <person name="Reddy T.B.K."/>
            <person name="Daum C."/>
            <person name="Copeland A."/>
            <person name="Chen I.A."/>
            <person name="Ivanova N.N."/>
            <person name="Kyrpides N.C."/>
            <person name="Shapiro N."/>
            <person name="Eloe-Fadrosh E.A."/>
            <person name="Pietrasiak N."/>
        </authorList>
    </citation>
    <scope>NUCLEOTIDE SEQUENCE</scope>
    <source>
        <strain evidence="1">CPER-KK1</strain>
    </source>
</reference>
<evidence type="ECO:0000313" key="1">
    <source>
        <dbReference type="EMBL" id="MBW4546827.1"/>
    </source>
</evidence>
<dbReference type="Proteomes" id="UP000753908">
    <property type="component" value="Unassembled WGS sequence"/>
</dbReference>
<organism evidence="1 2">
    <name type="scientific">Symplocastrum torsivum CPER-KK1</name>
    <dbReference type="NCBI Taxonomy" id="450513"/>
    <lineage>
        <taxon>Bacteria</taxon>
        <taxon>Bacillati</taxon>
        <taxon>Cyanobacteriota</taxon>
        <taxon>Cyanophyceae</taxon>
        <taxon>Oscillatoriophycideae</taxon>
        <taxon>Oscillatoriales</taxon>
        <taxon>Microcoleaceae</taxon>
        <taxon>Symplocastrum</taxon>
    </lineage>
</organism>
<dbReference type="EMBL" id="JAHHIF010000030">
    <property type="protein sequence ID" value="MBW4546827.1"/>
    <property type="molecule type" value="Genomic_DNA"/>
</dbReference>
<proteinExistence type="predicted"/>
<comment type="caution">
    <text evidence="1">The sequence shown here is derived from an EMBL/GenBank/DDBJ whole genome shotgun (WGS) entry which is preliminary data.</text>
</comment>
<gene>
    <name evidence="1" type="ORF">KME25_20640</name>
</gene>
<reference evidence="1" key="1">
    <citation type="submission" date="2021-05" db="EMBL/GenBank/DDBJ databases">
        <authorList>
            <person name="Pietrasiak N."/>
            <person name="Ward R."/>
            <person name="Stajich J.E."/>
            <person name="Kurbessoian T."/>
        </authorList>
    </citation>
    <scope>NUCLEOTIDE SEQUENCE</scope>
    <source>
        <strain evidence="1">CPER-KK1</strain>
    </source>
</reference>
<accession>A0A951PPL5</accession>
<name>A0A951PPL5_9CYAN</name>
<sequence length="96" mass="11344">MNSQRPLRARELALLNLYSSCQLSMDVFAFYQKWNVTQRQIAAICGCSLANVERWFGSTRMVPEAIYTRRLAEMDLIWELWEQIPADVRERLCPHH</sequence>
<dbReference type="AlphaFoldDB" id="A0A951PPL5"/>
<protein>
    <submittedName>
        <fullName evidence="1">Helix-turn-helix domain-containing protein</fullName>
    </submittedName>
</protein>
<evidence type="ECO:0000313" key="2">
    <source>
        <dbReference type="Proteomes" id="UP000753908"/>
    </source>
</evidence>